<name>A0A843UE22_COLES</name>
<proteinExistence type="predicted"/>
<keyword evidence="2" id="KW-1185">Reference proteome</keyword>
<evidence type="ECO:0000313" key="1">
    <source>
        <dbReference type="EMBL" id="MQL79463.1"/>
    </source>
</evidence>
<gene>
    <name evidence="1" type="ORF">Taro_011901</name>
</gene>
<dbReference type="EMBL" id="NMUH01000456">
    <property type="protein sequence ID" value="MQL79463.1"/>
    <property type="molecule type" value="Genomic_DNA"/>
</dbReference>
<accession>A0A843UE22</accession>
<evidence type="ECO:0000313" key="2">
    <source>
        <dbReference type="Proteomes" id="UP000652761"/>
    </source>
</evidence>
<comment type="caution">
    <text evidence="1">The sequence shown here is derived from an EMBL/GenBank/DDBJ whole genome shotgun (WGS) entry which is preliminary data.</text>
</comment>
<dbReference type="AlphaFoldDB" id="A0A843UE22"/>
<protein>
    <submittedName>
        <fullName evidence="1">Uncharacterized protein</fullName>
    </submittedName>
</protein>
<dbReference type="Proteomes" id="UP000652761">
    <property type="component" value="Unassembled WGS sequence"/>
</dbReference>
<sequence length="171" mass="18714">MLIQVVKSCFNVSNKLTGLDPYLRSCSNLPQSPGSHRTLRELPRELHHATAFPRAIRHRHMFHGPPSILQNLLEALETRGREAGARGRERQVGNLLSGDPITCRILRLASTPMPPTATATLSVHIHCRQTLVLGVILAVKFIPKCLSGFEGGGTVNIKEDIGQCSENAPMP</sequence>
<organism evidence="1 2">
    <name type="scientific">Colocasia esculenta</name>
    <name type="common">Wild taro</name>
    <name type="synonym">Arum esculentum</name>
    <dbReference type="NCBI Taxonomy" id="4460"/>
    <lineage>
        <taxon>Eukaryota</taxon>
        <taxon>Viridiplantae</taxon>
        <taxon>Streptophyta</taxon>
        <taxon>Embryophyta</taxon>
        <taxon>Tracheophyta</taxon>
        <taxon>Spermatophyta</taxon>
        <taxon>Magnoliopsida</taxon>
        <taxon>Liliopsida</taxon>
        <taxon>Araceae</taxon>
        <taxon>Aroideae</taxon>
        <taxon>Colocasieae</taxon>
        <taxon>Colocasia</taxon>
    </lineage>
</organism>
<reference evidence="1" key="1">
    <citation type="submission" date="2017-07" db="EMBL/GenBank/DDBJ databases">
        <title>Taro Niue Genome Assembly and Annotation.</title>
        <authorList>
            <person name="Atibalentja N."/>
            <person name="Keating K."/>
            <person name="Fields C.J."/>
        </authorList>
    </citation>
    <scope>NUCLEOTIDE SEQUENCE</scope>
    <source>
        <strain evidence="1">Niue_2</strain>
        <tissue evidence="1">Leaf</tissue>
    </source>
</reference>